<dbReference type="OrthoDB" id="416777at2759"/>
<keyword evidence="2" id="KW-1185">Reference proteome</keyword>
<evidence type="ECO:0000313" key="1">
    <source>
        <dbReference type="EMBL" id="KNC47438.1"/>
    </source>
</evidence>
<organism evidence="1 2">
    <name type="scientific">Thecamonas trahens ATCC 50062</name>
    <dbReference type="NCBI Taxonomy" id="461836"/>
    <lineage>
        <taxon>Eukaryota</taxon>
        <taxon>Apusozoa</taxon>
        <taxon>Apusomonadida</taxon>
        <taxon>Apusomonadidae</taxon>
        <taxon>Thecamonas</taxon>
    </lineage>
</organism>
<reference evidence="1 2" key="1">
    <citation type="submission" date="2010-05" db="EMBL/GenBank/DDBJ databases">
        <title>The Genome Sequence of Thecamonas trahens ATCC 50062.</title>
        <authorList>
            <consortium name="The Broad Institute Genome Sequencing Platform"/>
            <person name="Russ C."/>
            <person name="Cuomo C."/>
            <person name="Shea T."/>
            <person name="Young S.K."/>
            <person name="Zeng Q."/>
            <person name="Koehrsen M."/>
            <person name="Haas B."/>
            <person name="Borodovsky M."/>
            <person name="Guigo R."/>
            <person name="Alvarado L."/>
            <person name="Berlin A."/>
            <person name="Bochicchio J."/>
            <person name="Borenstein D."/>
            <person name="Chapman S."/>
            <person name="Chen Z."/>
            <person name="Freedman E."/>
            <person name="Gellesch M."/>
            <person name="Goldberg J."/>
            <person name="Griggs A."/>
            <person name="Gujja S."/>
            <person name="Heilman E."/>
            <person name="Heiman D."/>
            <person name="Hepburn T."/>
            <person name="Howarth C."/>
            <person name="Jen D."/>
            <person name="Larson L."/>
            <person name="Mehta T."/>
            <person name="Park D."/>
            <person name="Pearson M."/>
            <person name="Roberts A."/>
            <person name="Saif S."/>
            <person name="Shenoy N."/>
            <person name="Sisk P."/>
            <person name="Stolte C."/>
            <person name="Sykes S."/>
            <person name="Thomson T."/>
            <person name="Walk T."/>
            <person name="White J."/>
            <person name="Yandava C."/>
            <person name="Burger G."/>
            <person name="Gray M.W."/>
            <person name="Holland P.W.H."/>
            <person name="King N."/>
            <person name="Lang F.B.F."/>
            <person name="Roger A.J."/>
            <person name="Ruiz-Trillo I."/>
            <person name="Lander E."/>
            <person name="Nusbaum C."/>
        </authorList>
    </citation>
    <scope>NUCLEOTIDE SEQUENCE [LARGE SCALE GENOMIC DNA]</scope>
    <source>
        <strain evidence="1 2">ATCC 50062</strain>
    </source>
</reference>
<proteinExistence type="predicted"/>
<protein>
    <submittedName>
        <fullName evidence="1">Uncharacterized protein</fullName>
    </submittedName>
</protein>
<gene>
    <name evidence="1" type="ORF">AMSG_02456</name>
</gene>
<dbReference type="Proteomes" id="UP000054408">
    <property type="component" value="Unassembled WGS sequence"/>
</dbReference>
<accession>A0A0L0D804</accession>
<dbReference type="EMBL" id="GL349447">
    <property type="protein sequence ID" value="KNC47438.1"/>
    <property type="molecule type" value="Genomic_DNA"/>
</dbReference>
<dbReference type="AlphaFoldDB" id="A0A0L0D804"/>
<evidence type="ECO:0000313" key="2">
    <source>
        <dbReference type="Proteomes" id="UP000054408"/>
    </source>
</evidence>
<sequence length="355" mass="36305">MTSQSLADQLASLQETAENNGVTVDAEAVTATAAELRSAVDAVVAAQRGDGGADAEAMAGAGTEADSGDGVPLIVGRALRFPLKFESAASHANFVALAAALTFKPEHVADVEAASGRDAEDVAAFGLMGLYLTRPELDAGFLAQLSRLDLSQAYGIPEFAETAVSPGVYEQVDAPTKFALCAMQNLCREIGSACERAGVASLGELVIGHVAADTAAAAVDGLAAALPSRLVRDDVVGGYANVALARRIIFALAAFGHALAIAPGHAAPAFAELGAAFDGYPDGAELADALGFPDMPQLDGYIDARRLATLRKRGIVTGAGDDEAALAAGLLGMHALRKALGVEPWIFEHVVDRIL</sequence>
<dbReference type="RefSeq" id="XP_013759375.1">
    <property type="nucleotide sequence ID" value="XM_013903921.1"/>
</dbReference>
<name>A0A0L0D804_THETB</name>
<dbReference type="GeneID" id="25562136"/>